<organism evidence="1 2">
    <name type="scientific">Marchantia polymorpha subsp. ruderalis</name>
    <dbReference type="NCBI Taxonomy" id="1480154"/>
    <lineage>
        <taxon>Eukaryota</taxon>
        <taxon>Viridiplantae</taxon>
        <taxon>Streptophyta</taxon>
        <taxon>Embryophyta</taxon>
        <taxon>Marchantiophyta</taxon>
        <taxon>Marchantiopsida</taxon>
        <taxon>Marchantiidae</taxon>
        <taxon>Marchantiales</taxon>
        <taxon>Marchantiaceae</taxon>
        <taxon>Marchantia</taxon>
    </lineage>
</organism>
<evidence type="ECO:0000313" key="2">
    <source>
        <dbReference type="Proteomes" id="UP000077202"/>
    </source>
</evidence>
<gene>
    <name evidence="1" type="ORF">AXG93_4773s1630</name>
</gene>
<name>A0A176WJI1_MARPO</name>
<dbReference type="Proteomes" id="UP000077202">
    <property type="component" value="Unassembled WGS sequence"/>
</dbReference>
<dbReference type="EMBL" id="LVLJ01000679">
    <property type="protein sequence ID" value="OAE33189.1"/>
    <property type="molecule type" value="Genomic_DNA"/>
</dbReference>
<proteinExistence type="predicted"/>
<reference evidence="1" key="1">
    <citation type="submission" date="2016-03" db="EMBL/GenBank/DDBJ databases">
        <title>Mechanisms controlling the formation of the plant cell surface in tip-growing cells are functionally conserved among land plants.</title>
        <authorList>
            <person name="Honkanen S."/>
            <person name="Jones V.A."/>
            <person name="Morieri G."/>
            <person name="Champion C."/>
            <person name="Hetherington A.J."/>
            <person name="Kelly S."/>
            <person name="Saint-Marcoux D."/>
            <person name="Proust H."/>
            <person name="Prescott H."/>
            <person name="Dolan L."/>
        </authorList>
    </citation>
    <scope>NUCLEOTIDE SEQUENCE [LARGE SCALE GENOMIC DNA]</scope>
    <source>
        <tissue evidence="1">Whole gametophyte</tissue>
    </source>
</reference>
<evidence type="ECO:0000313" key="1">
    <source>
        <dbReference type="EMBL" id="OAE33189.1"/>
    </source>
</evidence>
<dbReference type="AlphaFoldDB" id="A0A176WJI1"/>
<accession>A0A176WJI1</accession>
<sequence>MVVSVTKSLANLKARDTPFQAKHEVKYSLKAIMFEDKKGLLNKGPEFKKTSFPFNDASSTLIFTISAHIVKVLIGKLFFNFEDETILAKTALKLLRRKENDSYNAKIKMPLRYRLAIQHTSAVL</sequence>
<keyword evidence="2" id="KW-1185">Reference proteome</keyword>
<protein>
    <submittedName>
        <fullName evidence="1">Uncharacterized protein</fullName>
    </submittedName>
</protein>
<comment type="caution">
    <text evidence="1">The sequence shown here is derived from an EMBL/GenBank/DDBJ whole genome shotgun (WGS) entry which is preliminary data.</text>
</comment>